<evidence type="ECO:0000313" key="2">
    <source>
        <dbReference type="Proteomes" id="UP001221413"/>
    </source>
</evidence>
<protein>
    <submittedName>
        <fullName evidence="1">Uncharacterized protein</fullName>
    </submittedName>
</protein>
<keyword evidence="2" id="KW-1185">Reference proteome</keyword>
<evidence type="ECO:0000313" key="1">
    <source>
        <dbReference type="EMBL" id="KAJ6255961.1"/>
    </source>
</evidence>
<dbReference type="Proteomes" id="UP001221413">
    <property type="component" value="Unassembled WGS sequence"/>
</dbReference>
<comment type="caution">
    <text evidence="1">The sequence shown here is derived from an EMBL/GenBank/DDBJ whole genome shotgun (WGS) entry which is preliminary data.</text>
</comment>
<name>A0AAD6IS05_DREDA</name>
<accession>A0AAD6IS05</accession>
<sequence>METLSLFVEHAREEELKISPYPFLFQTLGSLMTGRDAKRSEFLRHRLLVHLTKLKHPTTLRLMILEFRSPLRPIPLYDLAGSLLLPELQEKIAELYCVIGNANDPVSVALMVGSMVNHVPVILYEKRTISLSRRFNIAAGTSISMICGRQSRTSKLKASGPTPLVVDEEAESLADSPDSSAKVIGCEVESSTDGTATCLDNNLSDADSA</sequence>
<dbReference type="AlphaFoldDB" id="A0AAD6IS05"/>
<dbReference type="EMBL" id="JAQGDS010000016">
    <property type="protein sequence ID" value="KAJ6255961.1"/>
    <property type="molecule type" value="Genomic_DNA"/>
</dbReference>
<gene>
    <name evidence="1" type="ORF">Dda_9253</name>
</gene>
<proteinExistence type="predicted"/>
<reference evidence="1" key="1">
    <citation type="submission" date="2023-01" db="EMBL/GenBank/DDBJ databases">
        <title>The chitinases involved in constricting ring structure development in the nematode-trapping fungus Drechslerella dactyloides.</title>
        <authorList>
            <person name="Wang R."/>
            <person name="Zhang L."/>
            <person name="Tang P."/>
            <person name="Li S."/>
            <person name="Liang L."/>
        </authorList>
    </citation>
    <scope>NUCLEOTIDE SEQUENCE</scope>
    <source>
        <strain evidence="1">YMF1.00031</strain>
    </source>
</reference>
<organism evidence="1 2">
    <name type="scientific">Drechslerella dactyloides</name>
    <name type="common">Nematode-trapping fungus</name>
    <name type="synonym">Arthrobotrys dactyloides</name>
    <dbReference type="NCBI Taxonomy" id="74499"/>
    <lineage>
        <taxon>Eukaryota</taxon>
        <taxon>Fungi</taxon>
        <taxon>Dikarya</taxon>
        <taxon>Ascomycota</taxon>
        <taxon>Pezizomycotina</taxon>
        <taxon>Orbiliomycetes</taxon>
        <taxon>Orbiliales</taxon>
        <taxon>Orbiliaceae</taxon>
        <taxon>Drechslerella</taxon>
    </lineage>
</organism>